<name>A0A9J6PGG0_9PROT</name>
<proteinExistence type="predicted"/>
<dbReference type="InterPro" id="IPR045974">
    <property type="entry name" value="DUF5930"/>
</dbReference>
<accession>A0A9J6PGG0</accession>
<comment type="cofactor">
    <cofactor evidence="1">
        <name>Zn(2+)</name>
        <dbReference type="ChEBI" id="CHEBI:29105"/>
    </cofactor>
</comment>
<feature type="domain" description="DUF5930" evidence="10">
    <location>
        <begin position="232"/>
        <end position="416"/>
    </location>
</feature>
<evidence type="ECO:0000256" key="6">
    <source>
        <dbReference type="ARBA" id="ARBA00023049"/>
    </source>
</evidence>
<evidence type="ECO:0000256" key="5">
    <source>
        <dbReference type="ARBA" id="ARBA00022833"/>
    </source>
</evidence>
<evidence type="ECO:0000259" key="9">
    <source>
        <dbReference type="Pfam" id="PF01551"/>
    </source>
</evidence>
<evidence type="ECO:0000256" key="1">
    <source>
        <dbReference type="ARBA" id="ARBA00001947"/>
    </source>
</evidence>
<reference evidence="11" key="1">
    <citation type="submission" date="2022-06" db="EMBL/GenBank/DDBJ databases">
        <title>Isolation and Genomics of Futiania mangrovii gen. nov., sp. nov., a Rare and Metabolically-versatile member in the Class Alphaproteobacteria.</title>
        <authorList>
            <person name="Liu L."/>
            <person name="Huang W.-C."/>
            <person name="Pan J."/>
            <person name="Li J."/>
            <person name="Huang Y."/>
            <person name="Du H."/>
            <person name="Liu Y."/>
            <person name="Li M."/>
        </authorList>
    </citation>
    <scope>NUCLEOTIDE SEQUENCE</scope>
    <source>
        <strain evidence="11">FT118</strain>
    </source>
</reference>
<dbReference type="GO" id="GO:0004222">
    <property type="term" value="F:metalloendopeptidase activity"/>
    <property type="evidence" value="ECO:0007669"/>
    <property type="project" value="TreeGrafter"/>
</dbReference>
<evidence type="ECO:0000256" key="3">
    <source>
        <dbReference type="ARBA" id="ARBA00022723"/>
    </source>
</evidence>
<feature type="domain" description="M23ase beta-sheet core" evidence="9">
    <location>
        <begin position="436"/>
        <end position="530"/>
    </location>
</feature>
<dbReference type="Proteomes" id="UP001055804">
    <property type="component" value="Unassembled WGS sequence"/>
</dbReference>
<evidence type="ECO:0000256" key="8">
    <source>
        <dbReference type="SAM" id="MobiDB-lite"/>
    </source>
</evidence>
<dbReference type="SUPFAM" id="SSF51261">
    <property type="entry name" value="Duplicated hybrid motif"/>
    <property type="match status" value="1"/>
</dbReference>
<dbReference type="InterPro" id="IPR050570">
    <property type="entry name" value="Cell_wall_metabolism_enzyme"/>
</dbReference>
<dbReference type="InterPro" id="IPR016047">
    <property type="entry name" value="M23ase_b-sheet_dom"/>
</dbReference>
<evidence type="ECO:0000256" key="4">
    <source>
        <dbReference type="ARBA" id="ARBA00022801"/>
    </source>
</evidence>
<dbReference type="FunFam" id="2.70.70.10:FF:000006">
    <property type="entry name" value="M23 family peptidase"/>
    <property type="match status" value="1"/>
</dbReference>
<gene>
    <name evidence="11" type="ORF">NJQ99_04630</name>
</gene>
<dbReference type="PANTHER" id="PTHR21666:SF288">
    <property type="entry name" value="CELL DIVISION PROTEIN YTFB"/>
    <property type="match status" value="1"/>
</dbReference>
<dbReference type="AlphaFoldDB" id="A0A9J6PGG0"/>
<keyword evidence="12" id="KW-1185">Reference proteome</keyword>
<evidence type="ECO:0000256" key="7">
    <source>
        <dbReference type="SAM" id="Coils"/>
    </source>
</evidence>
<keyword evidence="7" id="KW-0175">Coiled coil</keyword>
<keyword evidence="2" id="KW-0645">Protease</keyword>
<dbReference type="InterPro" id="IPR011055">
    <property type="entry name" value="Dup_hybrid_motif"/>
</dbReference>
<feature type="region of interest" description="Disordered" evidence="8">
    <location>
        <begin position="283"/>
        <end position="303"/>
    </location>
</feature>
<evidence type="ECO:0000256" key="2">
    <source>
        <dbReference type="ARBA" id="ARBA00022670"/>
    </source>
</evidence>
<dbReference type="CDD" id="cd12797">
    <property type="entry name" value="M23_peptidase"/>
    <property type="match status" value="1"/>
</dbReference>
<evidence type="ECO:0000313" key="11">
    <source>
        <dbReference type="EMBL" id="MCP1335687.1"/>
    </source>
</evidence>
<keyword evidence="6" id="KW-0482">Metalloprotease</keyword>
<comment type="caution">
    <text evidence="11">The sequence shown here is derived from an EMBL/GenBank/DDBJ whole genome shotgun (WGS) entry which is preliminary data.</text>
</comment>
<keyword evidence="5" id="KW-0862">Zinc</keyword>
<dbReference type="Gene3D" id="2.70.70.10">
    <property type="entry name" value="Glucose Permease (Domain IIA)"/>
    <property type="match status" value="1"/>
</dbReference>
<evidence type="ECO:0000313" key="12">
    <source>
        <dbReference type="Proteomes" id="UP001055804"/>
    </source>
</evidence>
<dbReference type="PANTHER" id="PTHR21666">
    <property type="entry name" value="PEPTIDASE-RELATED"/>
    <property type="match status" value="1"/>
</dbReference>
<keyword evidence="3" id="KW-0479">Metal-binding</keyword>
<dbReference type="GO" id="GO:0046872">
    <property type="term" value="F:metal ion binding"/>
    <property type="evidence" value="ECO:0007669"/>
    <property type="project" value="UniProtKB-KW"/>
</dbReference>
<dbReference type="GO" id="GO:0006508">
    <property type="term" value="P:proteolysis"/>
    <property type="evidence" value="ECO:0007669"/>
    <property type="project" value="UniProtKB-KW"/>
</dbReference>
<protein>
    <submittedName>
        <fullName evidence="11">Peptidoglycan DD-metalloendopeptidase family protein</fullName>
    </submittedName>
</protein>
<dbReference type="Pfam" id="PF01551">
    <property type="entry name" value="Peptidase_M23"/>
    <property type="match status" value="1"/>
</dbReference>
<dbReference type="RefSeq" id="WP_269331623.1">
    <property type="nucleotide sequence ID" value="NZ_JAMZFT010000001.1"/>
</dbReference>
<sequence>MDRGALARAAARLKKTFPDRQILVRTHGEVHYFTLSHRVQLGVCAAALAGVLATGALGVHLGAGLSTPRTATLQQGPDAEYAADLARLEAERGALREEIARLRARSGTALAAAEERRTNIEKLQQDADARASRVQDLQEELNLLRARIAASEAAEQADTGRIAGLEKTLADAQNARRAAETQLARARAEEAEARRSADLKIAALEQSLGEREANIDRLRADYRAAVEARQAAEARLRTVTQERDEALQKVKELGARVSIMSEDMSTQLAHTGLLESELKRVSQQISSTQHRKASEDSPRNAAEVSEMETRLDTLMDVQRGLIAQLESSAEGNLSMLEGVIERTGLKVGELLNSLEPTAAALGGPFMDLSEMRRIREINEESPEFSARINRLTVKLNRLSWLRIALNSLPLAVPVEEYRLTSRFGYRKDPFTKRSAFHSGLDFAAARGTPVHSTAPGKVVHAGRKGAYGRFVEIDHGHGITTRYAHLDSISVEVGDEVGYMQAIGKMGTSGRSTGVHLHYEVTFNGEFYDPEDFIKAGRDVFKVQQAAASGTGR</sequence>
<keyword evidence="4" id="KW-0378">Hydrolase</keyword>
<dbReference type="Pfam" id="PF19353">
    <property type="entry name" value="DUF5930"/>
    <property type="match status" value="1"/>
</dbReference>
<evidence type="ECO:0000259" key="10">
    <source>
        <dbReference type="Pfam" id="PF19353"/>
    </source>
</evidence>
<feature type="coiled-coil region" evidence="7">
    <location>
        <begin position="78"/>
        <end position="256"/>
    </location>
</feature>
<organism evidence="11 12">
    <name type="scientific">Futiania mangrovi</name>
    <dbReference type="NCBI Taxonomy" id="2959716"/>
    <lineage>
        <taxon>Bacteria</taxon>
        <taxon>Pseudomonadati</taxon>
        <taxon>Pseudomonadota</taxon>
        <taxon>Alphaproteobacteria</taxon>
        <taxon>Futianiales</taxon>
        <taxon>Futianiaceae</taxon>
        <taxon>Futiania</taxon>
    </lineage>
</organism>
<dbReference type="EMBL" id="JAMZFT010000001">
    <property type="protein sequence ID" value="MCP1335687.1"/>
    <property type="molecule type" value="Genomic_DNA"/>
</dbReference>